<organism evidence="1 2">
    <name type="scientific">Glaesserella parasuis</name>
    <name type="common">Haemophilus parasuis</name>
    <dbReference type="NCBI Taxonomy" id="738"/>
    <lineage>
        <taxon>Bacteria</taxon>
        <taxon>Pseudomonadati</taxon>
        <taxon>Pseudomonadota</taxon>
        <taxon>Gammaproteobacteria</taxon>
        <taxon>Pasteurellales</taxon>
        <taxon>Pasteurellaceae</taxon>
        <taxon>Glaesserella</taxon>
    </lineage>
</organism>
<proteinExistence type="predicted"/>
<gene>
    <name evidence="1" type="ORF">N5925_05120</name>
</gene>
<name>A0A6L7B7F0_GLAPU</name>
<sequence length="131" mass="15197">MLDTLFNSFSTKWLFEDNHVFAFDCESHSHKFIVYYDGSGFSIKPNPDSKELLTERYAYGATLSVEFLVEDQTLSFPFSAVFKNDFLHIIDGEVLFHFESILKQYGLVKVSVEGIFIGSYNNKNYPFQTFK</sequence>
<evidence type="ECO:0000313" key="1">
    <source>
        <dbReference type="EMBL" id="MDD2167998.1"/>
    </source>
</evidence>
<comment type="caution">
    <text evidence="1">The sequence shown here is derived from an EMBL/GenBank/DDBJ whole genome shotgun (WGS) entry which is preliminary data.</text>
</comment>
<dbReference type="RefSeq" id="WP_021117507.1">
    <property type="nucleotide sequence ID" value="NZ_CP015099.1"/>
</dbReference>
<evidence type="ECO:0000313" key="2">
    <source>
        <dbReference type="Proteomes" id="UP001148834"/>
    </source>
</evidence>
<dbReference type="EMBL" id="JAODIR010000020">
    <property type="protein sequence ID" value="MDD2167998.1"/>
    <property type="molecule type" value="Genomic_DNA"/>
</dbReference>
<dbReference type="Proteomes" id="UP001148834">
    <property type="component" value="Unassembled WGS sequence"/>
</dbReference>
<reference evidence="1" key="1">
    <citation type="submission" date="2022-09" db="EMBL/GenBank/DDBJ databases">
        <title>Molecular characterization of Glaesserella parasuis strains circulating in commercial swine farms using whole-genome sequencing.</title>
        <authorList>
            <person name="Mugabi R."/>
            <person name="Clavijo M."/>
            <person name="Li G."/>
        </authorList>
    </citation>
    <scope>NUCLEOTIDE SEQUENCE</scope>
    <source>
        <strain evidence="1">0435-53</strain>
    </source>
</reference>
<dbReference type="AlphaFoldDB" id="A0A6L7B7F0"/>
<accession>A0A6L7B7F0</accession>
<protein>
    <submittedName>
        <fullName evidence="1">Uncharacterized protein</fullName>
    </submittedName>
</protein>